<feature type="transmembrane region" description="Helical" evidence="1">
    <location>
        <begin position="44"/>
        <end position="71"/>
    </location>
</feature>
<keyword evidence="1" id="KW-0472">Membrane</keyword>
<organism evidence="2 3">
    <name type="scientific">Gordonia cholesterolivorans</name>
    <dbReference type="NCBI Taxonomy" id="559625"/>
    <lineage>
        <taxon>Bacteria</taxon>
        <taxon>Bacillati</taxon>
        <taxon>Actinomycetota</taxon>
        <taxon>Actinomycetes</taxon>
        <taxon>Mycobacteriales</taxon>
        <taxon>Gordoniaceae</taxon>
        <taxon>Gordonia</taxon>
    </lineage>
</organism>
<evidence type="ECO:0000313" key="3">
    <source>
        <dbReference type="Proteomes" id="UP001501170"/>
    </source>
</evidence>
<sequence>MSGTRAQPTREEQAAVLKESIYLVFATLSVTLAIRAHGDVSAPAALATLAVTLGGTVLAVFTADVLAHTVVHGVMMSRHEFAHAVRTSFGALSSVTLPFVFL</sequence>
<feature type="transmembrane region" description="Helical" evidence="1">
    <location>
        <begin position="21"/>
        <end position="38"/>
    </location>
</feature>
<comment type="caution">
    <text evidence="2">The sequence shown here is derived from an EMBL/GenBank/DDBJ whole genome shotgun (WGS) entry which is preliminary data.</text>
</comment>
<gene>
    <name evidence="2" type="ORF">GCM10009855_02360</name>
</gene>
<dbReference type="RefSeq" id="WP_006894461.1">
    <property type="nucleotide sequence ID" value="NZ_BAAARB010000001.1"/>
</dbReference>
<keyword evidence="3" id="KW-1185">Reference proteome</keyword>
<keyword evidence="1" id="KW-1133">Transmembrane helix</keyword>
<name>A0ABP5U4L5_9ACTN</name>
<dbReference type="EMBL" id="BAAARB010000001">
    <property type="protein sequence ID" value="GAA2366606.1"/>
    <property type="molecule type" value="Genomic_DNA"/>
</dbReference>
<reference evidence="3" key="1">
    <citation type="journal article" date="2019" name="Int. J. Syst. Evol. Microbiol.">
        <title>The Global Catalogue of Microorganisms (GCM) 10K type strain sequencing project: providing services to taxonomists for standard genome sequencing and annotation.</title>
        <authorList>
            <consortium name="The Broad Institute Genomics Platform"/>
            <consortium name="The Broad Institute Genome Sequencing Center for Infectious Disease"/>
            <person name="Wu L."/>
            <person name="Ma J."/>
        </authorList>
    </citation>
    <scope>NUCLEOTIDE SEQUENCE [LARGE SCALE GENOMIC DNA]</scope>
    <source>
        <strain evidence="3">JCM 16227</strain>
    </source>
</reference>
<evidence type="ECO:0000313" key="2">
    <source>
        <dbReference type="EMBL" id="GAA2366606.1"/>
    </source>
</evidence>
<evidence type="ECO:0000256" key="1">
    <source>
        <dbReference type="SAM" id="Phobius"/>
    </source>
</evidence>
<keyword evidence="1" id="KW-0812">Transmembrane</keyword>
<accession>A0ABP5U4L5</accession>
<dbReference type="Proteomes" id="UP001501170">
    <property type="component" value="Unassembled WGS sequence"/>
</dbReference>
<protein>
    <submittedName>
        <fullName evidence="2">Uncharacterized protein</fullName>
    </submittedName>
</protein>
<proteinExistence type="predicted"/>